<dbReference type="KEGG" id="dfd:Desfe_0772"/>
<dbReference type="OrthoDB" id="43026at2157"/>
<dbReference type="HOGENOM" id="CLU_034270_0_0_2"/>
<evidence type="ECO:0000313" key="7">
    <source>
        <dbReference type="EMBL" id="AFL66669.1"/>
    </source>
</evidence>
<name>I3XRU5_DESAM</name>
<gene>
    <name evidence="7" type="ORF">Desfe_0772</name>
</gene>
<comment type="subcellular location">
    <subcellularLocation>
        <location evidence="1">Cell membrane</location>
        <topology evidence="1">Multi-pass membrane protein</topology>
    </subcellularLocation>
</comment>
<dbReference type="Proteomes" id="UP000006175">
    <property type="component" value="Chromosome"/>
</dbReference>
<feature type="transmembrane region" description="Helical" evidence="6">
    <location>
        <begin position="154"/>
        <end position="172"/>
    </location>
</feature>
<dbReference type="PANTHER" id="PTHR42770">
    <property type="entry name" value="AMINO ACID TRANSPORTER-RELATED"/>
    <property type="match status" value="1"/>
</dbReference>
<organism evidence="7 8">
    <name type="scientific">Desulfurococcus amylolyticus DSM 16532</name>
    <dbReference type="NCBI Taxonomy" id="768672"/>
    <lineage>
        <taxon>Archaea</taxon>
        <taxon>Thermoproteota</taxon>
        <taxon>Thermoprotei</taxon>
        <taxon>Desulfurococcales</taxon>
        <taxon>Desulfurococcaceae</taxon>
        <taxon>Desulfurococcus</taxon>
    </lineage>
</organism>
<feature type="transmembrane region" description="Helical" evidence="6">
    <location>
        <begin position="493"/>
        <end position="513"/>
    </location>
</feature>
<dbReference type="PIRSF" id="PIRSF006060">
    <property type="entry name" value="AA_transporter"/>
    <property type="match status" value="1"/>
</dbReference>
<evidence type="ECO:0000256" key="1">
    <source>
        <dbReference type="ARBA" id="ARBA00004651"/>
    </source>
</evidence>
<feature type="transmembrane region" description="Helical" evidence="6">
    <location>
        <begin position="179"/>
        <end position="201"/>
    </location>
</feature>
<feature type="transmembrane region" description="Helical" evidence="6">
    <location>
        <begin position="53"/>
        <end position="75"/>
    </location>
</feature>
<feature type="transmembrane region" description="Helical" evidence="6">
    <location>
        <begin position="433"/>
        <end position="454"/>
    </location>
</feature>
<reference evidence="7 8" key="1">
    <citation type="journal article" date="2012" name="J. Bacteriol.">
        <title>Complete Genome Sequence of Desulfurococcus fermentans, a Hyperthermophilic Cellulolytic Crenarchaeon Isolated from a Freshwater Hot Spring in Kamchatka, Russia.</title>
        <authorList>
            <person name="Susanti D."/>
            <person name="Johnson E.F."/>
            <person name="Rodriguez J.R."/>
            <person name="Anderson I."/>
            <person name="Perevalova A.A."/>
            <person name="Kyrpides N."/>
            <person name="Lucas S."/>
            <person name="Han J."/>
            <person name="Lapidus A."/>
            <person name="Cheng J.F."/>
            <person name="Goodwin L."/>
            <person name="Pitluck S."/>
            <person name="Mavrommatis K."/>
            <person name="Peters L."/>
            <person name="Land M.L."/>
            <person name="Hauser L."/>
            <person name="Gopalan V."/>
            <person name="Chan P.P."/>
            <person name="Lowe T.M."/>
            <person name="Atomi H."/>
            <person name="Bonch-Osmolovskaya E.A."/>
            <person name="Woyke T."/>
            <person name="Mukhopadhyay B."/>
        </authorList>
    </citation>
    <scope>NUCLEOTIDE SEQUENCE [LARGE SCALE GENOMIC DNA]</scope>
    <source>
        <strain evidence="7 8">DSM 16532</strain>
    </source>
</reference>
<keyword evidence="8" id="KW-1185">Reference proteome</keyword>
<evidence type="ECO:0000313" key="8">
    <source>
        <dbReference type="Proteomes" id="UP000006175"/>
    </source>
</evidence>
<dbReference type="RefSeq" id="WP_014767569.1">
    <property type="nucleotide sequence ID" value="NC_018001.1"/>
</dbReference>
<keyword evidence="3 6" id="KW-0812">Transmembrane</keyword>
<evidence type="ECO:0000256" key="5">
    <source>
        <dbReference type="ARBA" id="ARBA00023136"/>
    </source>
</evidence>
<feature type="transmembrane region" description="Helical" evidence="6">
    <location>
        <begin position="251"/>
        <end position="270"/>
    </location>
</feature>
<dbReference type="Gene3D" id="1.20.1740.10">
    <property type="entry name" value="Amino acid/polyamine transporter I"/>
    <property type="match status" value="1"/>
</dbReference>
<dbReference type="GeneID" id="13061146"/>
<evidence type="ECO:0000256" key="2">
    <source>
        <dbReference type="ARBA" id="ARBA00022475"/>
    </source>
</evidence>
<dbReference type="Pfam" id="PF13520">
    <property type="entry name" value="AA_permease_2"/>
    <property type="match status" value="1"/>
</dbReference>
<protein>
    <submittedName>
        <fullName evidence="7">Amino acid/polyamine/organocation transporter, APC superfamily</fullName>
    </submittedName>
</protein>
<dbReference type="InterPro" id="IPR050367">
    <property type="entry name" value="APC_superfamily"/>
</dbReference>
<dbReference type="GO" id="GO:0055085">
    <property type="term" value="P:transmembrane transport"/>
    <property type="evidence" value="ECO:0007669"/>
    <property type="project" value="InterPro"/>
</dbReference>
<feature type="transmembrane region" description="Helical" evidence="6">
    <location>
        <begin position="282"/>
        <end position="305"/>
    </location>
</feature>
<feature type="transmembrane region" description="Helical" evidence="6">
    <location>
        <begin position="466"/>
        <end position="487"/>
    </location>
</feature>
<keyword evidence="4 6" id="KW-1133">Transmembrane helix</keyword>
<proteinExistence type="predicted"/>
<dbReference type="eggNOG" id="arCOG03462">
    <property type="taxonomic scope" value="Archaea"/>
</dbReference>
<evidence type="ECO:0000256" key="4">
    <source>
        <dbReference type="ARBA" id="ARBA00022989"/>
    </source>
</evidence>
<dbReference type="GO" id="GO:0016020">
    <property type="term" value="C:membrane"/>
    <property type="evidence" value="ECO:0007669"/>
    <property type="project" value="UniProtKB-SubCell"/>
</dbReference>
<feature type="transmembrane region" description="Helical" evidence="6">
    <location>
        <begin position="20"/>
        <end position="41"/>
    </location>
</feature>
<dbReference type="AlphaFoldDB" id="I3XRU5"/>
<keyword evidence="2" id="KW-1003">Cell membrane</keyword>
<dbReference type="EMBL" id="CP003321">
    <property type="protein sequence ID" value="AFL66669.1"/>
    <property type="molecule type" value="Genomic_DNA"/>
</dbReference>
<feature type="transmembrane region" description="Helical" evidence="6">
    <location>
        <begin position="340"/>
        <end position="362"/>
    </location>
</feature>
<dbReference type="PANTHER" id="PTHR42770:SF7">
    <property type="entry name" value="MEMBRANE PROTEIN"/>
    <property type="match status" value="1"/>
</dbReference>
<keyword evidence="5 6" id="KW-0472">Membrane</keyword>
<accession>I3XRU5</accession>
<evidence type="ECO:0000256" key="6">
    <source>
        <dbReference type="SAM" id="Phobius"/>
    </source>
</evidence>
<feature type="transmembrane region" description="Helical" evidence="6">
    <location>
        <begin position="403"/>
        <end position="421"/>
    </location>
</feature>
<evidence type="ECO:0000256" key="3">
    <source>
        <dbReference type="ARBA" id="ARBA00022692"/>
    </source>
</evidence>
<dbReference type="InterPro" id="IPR002293">
    <property type="entry name" value="AA/rel_permease1"/>
</dbReference>
<feature type="transmembrane region" description="Helical" evidence="6">
    <location>
        <begin position="96"/>
        <end position="121"/>
    </location>
</feature>
<sequence>MGEEVVFTRRASGLVRELSWLDIAIWAIATPAGSGMTYYAVKILGDPAAYGGSLPLAFFIAGLMFLPLVIAFAMITTSFPRSNSLYVFVSRTLHPVLGFLPFWYFIIGGGCAMTAGFMMVVGLKALSGPLVVASALTGDPTLLRIGEAASDPNIQLMVALILVALLWIINYLGMRVIKWVLRILTTVPMIVTILVLAYLAILGGNAGLSKWDQVFGAGVAEEIMRVAYQGDPSLGVQPLTRVDMWSGTYEMLLWTLWAWTGLEIVTFVGSEVKDPSKSYIKGYITGFTLVMVLYLLNAFIIPWVFNYDFLAAYAYLKSEYPDALSKIMGAYALPDPSVPLVASVAVGNAAIAVLIGLSYFLWYVNTALPVWVGGVRGFFSMAFDRVLPEKMAEVSPRWAAPTWANHITALIALFGAVMTYLENLGYELATALISFLDFSLFIFVWPVGLALMLIPWWKPELFKRMTITSPVTATVVGAIVFALGWYFMIYTSYSQSLIVLVNITVGLIGLIIFTAMSARNRSRGIEPEKIYGEIPPA</sequence>